<dbReference type="GO" id="GO:0005886">
    <property type="term" value="C:plasma membrane"/>
    <property type="evidence" value="ECO:0007669"/>
    <property type="project" value="UniProtKB-SubCell"/>
</dbReference>
<comment type="catalytic activity">
    <reaction evidence="7">
        <text>fluoride(in) = fluoride(out)</text>
        <dbReference type="Rhea" id="RHEA:76159"/>
        <dbReference type="ChEBI" id="CHEBI:17051"/>
    </reaction>
    <physiologicalReaction direction="left-to-right" evidence="7">
        <dbReference type="Rhea" id="RHEA:76160"/>
    </physiologicalReaction>
</comment>
<keyword evidence="5 8" id="KW-0472">Membrane</keyword>
<dbReference type="EMBL" id="CAEZSN010000017">
    <property type="protein sequence ID" value="CAB4536267.1"/>
    <property type="molecule type" value="Genomic_DNA"/>
</dbReference>
<evidence type="ECO:0000256" key="3">
    <source>
        <dbReference type="ARBA" id="ARBA00022692"/>
    </source>
</evidence>
<evidence type="ECO:0000313" key="9">
    <source>
        <dbReference type="EMBL" id="CAB4536267.1"/>
    </source>
</evidence>
<gene>
    <name evidence="9" type="ORF">UFOPK1433_00249</name>
    <name evidence="10" type="ORF">UFOPK1843_00694</name>
</gene>
<sequence length="117" mass="12747">MKARLLLLTFWGGAIGSALRYAATLGLDQVIWLSLVNLLGAAFLGFIHVNQRFSKETSQSFWGTGVAGGFTTLSGLITFVTLGNDPNFYYAAVQILIGIMVYWLGRILGGERPWSNS</sequence>
<keyword evidence="4 8" id="KW-1133">Transmembrane helix</keyword>
<protein>
    <submittedName>
        <fullName evidence="9">Unannotated protein</fullName>
    </submittedName>
</protein>
<evidence type="ECO:0000256" key="4">
    <source>
        <dbReference type="ARBA" id="ARBA00022989"/>
    </source>
</evidence>
<evidence type="ECO:0000313" key="10">
    <source>
        <dbReference type="EMBL" id="CAB4609028.1"/>
    </source>
</evidence>
<evidence type="ECO:0000256" key="2">
    <source>
        <dbReference type="ARBA" id="ARBA00022475"/>
    </source>
</evidence>
<evidence type="ECO:0000256" key="5">
    <source>
        <dbReference type="ARBA" id="ARBA00023136"/>
    </source>
</evidence>
<keyword evidence="3 8" id="KW-0812">Transmembrane</keyword>
<reference evidence="9" key="1">
    <citation type="submission" date="2020-05" db="EMBL/GenBank/DDBJ databases">
        <authorList>
            <person name="Chiriac C."/>
            <person name="Salcher M."/>
            <person name="Ghai R."/>
            <person name="Kavagutti S V."/>
        </authorList>
    </citation>
    <scope>NUCLEOTIDE SEQUENCE</scope>
</reference>
<name>A0A6J6BC62_9ZZZZ</name>
<comment type="subcellular location">
    <subcellularLocation>
        <location evidence="1">Cell membrane</location>
        <topology evidence="1">Multi-pass membrane protein</topology>
    </subcellularLocation>
</comment>
<organism evidence="9">
    <name type="scientific">freshwater metagenome</name>
    <dbReference type="NCBI Taxonomy" id="449393"/>
    <lineage>
        <taxon>unclassified sequences</taxon>
        <taxon>metagenomes</taxon>
        <taxon>ecological metagenomes</taxon>
    </lineage>
</organism>
<feature type="transmembrane region" description="Helical" evidence="8">
    <location>
        <begin position="88"/>
        <end position="105"/>
    </location>
</feature>
<proteinExistence type="inferred from homology"/>
<dbReference type="Pfam" id="PF02537">
    <property type="entry name" value="CRCB"/>
    <property type="match status" value="1"/>
</dbReference>
<dbReference type="AlphaFoldDB" id="A0A6J6BC62"/>
<evidence type="ECO:0000256" key="6">
    <source>
        <dbReference type="ARBA" id="ARBA00035120"/>
    </source>
</evidence>
<evidence type="ECO:0000256" key="7">
    <source>
        <dbReference type="ARBA" id="ARBA00035585"/>
    </source>
</evidence>
<feature type="transmembrane region" description="Helical" evidence="8">
    <location>
        <begin position="30"/>
        <end position="49"/>
    </location>
</feature>
<evidence type="ECO:0000256" key="8">
    <source>
        <dbReference type="SAM" id="Phobius"/>
    </source>
</evidence>
<dbReference type="EMBL" id="CAEZUR010000047">
    <property type="protein sequence ID" value="CAB4609028.1"/>
    <property type="molecule type" value="Genomic_DNA"/>
</dbReference>
<comment type="similarity">
    <text evidence="6">Belongs to the fluoride channel Fluc/FEX (TC 1.A.43) family.</text>
</comment>
<feature type="transmembrane region" description="Helical" evidence="8">
    <location>
        <begin position="61"/>
        <end position="82"/>
    </location>
</feature>
<keyword evidence="2" id="KW-1003">Cell membrane</keyword>
<accession>A0A6J6BC62</accession>
<evidence type="ECO:0000256" key="1">
    <source>
        <dbReference type="ARBA" id="ARBA00004651"/>
    </source>
</evidence>
<dbReference type="InterPro" id="IPR003691">
    <property type="entry name" value="FluC"/>
</dbReference>